<comment type="caution">
    <text evidence="7">The sequence shown here is derived from an EMBL/GenBank/DDBJ whole genome shotgun (WGS) entry which is preliminary data.</text>
</comment>
<dbReference type="RefSeq" id="WP_125752648.1">
    <property type="nucleotide sequence ID" value="NZ_JBHTON010000035.1"/>
</dbReference>
<evidence type="ECO:0000256" key="1">
    <source>
        <dbReference type="ARBA" id="ARBA00009741"/>
    </source>
</evidence>
<dbReference type="PANTHER" id="PTHR43648:SF1">
    <property type="entry name" value="ELECTRON TRANSFER FLAVOPROTEIN BETA SUBUNIT LYSINE METHYLTRANSFERASE"/>
    <property type="match status" value="1"/>
</dbReference>
<keyword evidence="5 6" id="KW-0949">S-adenosyl-L-methionine</keyword>
<evidence type="ECO:0000313" key="7">
    <source>
        <dbReference type="EMBL" id="MFD1485598.1"/>
    </source>
</evidence>
<protein>
    <recommendedName>
        <fullName evidence="6">Ribosomal protein L11 methyltransferase</fullName>
        <shortName evidence="6">L11 Mtase</shortName>
        <ecNumber evidence="6">2.1.1.-</ecNumber>
    </recommendedName>
</protein>
<feature type="binding site" evidence="6">
    <location>
        <position position="184"/>
    </location>
    <ligand>
        <name>S-adenosyl-L-methionine</name>
        <dbReference type="ChEBI" id="CHEBI:59789"/>
    </ligand>
</feature>
<evidence type="ECO:0000256" key="4">
    <source>
        <dbReference type="ARBA" id="ARBA00022679"/>
    </source>
</evidence>
<dbReference type="Pfam" id="PF06325">
    <property type="entry name" value="PrmA"/>
    <property type="match status" value="1"/>
</dbReference>
<dbReference type="InterPro" id="IPR050078">
    <property type="entry name" value="Ribosomal_L11_MeTrfase_PrmA"/>
</dbReference>
<dbReference type="Gene3D" id="3.40.50.150">
    <property type="entry name" value="Vaccinia Virus protein VP39"/>
    <property type="match status" value="1"/>
</dbReference>
<evidence type="ECO:0000256" key="2">
    <source>
        <dbReference type="ARBA" id="ARBA00022490"/>
    </source>
</evidence>
<keyword evidence="7" id="KW-0689">Ribosomal protein</keyword>
<dbReference type="EC" id="2.1.1.-" evidence="6"/>
<dbReference type="GO" id="GO:0005840">
    <property type="term" value="C:ribosome"/>
    <property type="evidence" value="ECO:0007669"/>
    <property type="project" value="UniProtKB-KW"/>
</dbReference>
<feature type="binding site" evidence="6">
    <location>
        <position position="248"/>
    </location>
    <ligand>
        <name>S-adenosyl-L-methionine</name>
        <dbReference type="ChEBI" id="CHEBI:59789"/>
    </ligand>
</feature>
<dbReference type="SUPFAM" id="SSF53335">
    <property type="entry name" value="S-adenosyl-L-methionine-dependent methyltransferases"/>
    <property type="match status" value="1"/>
</dbReference>
<dbReference type="GO" id="GO:0032259">
    <property type="term" value="P:methylation"/>
    <property type="evidence" value="ECO:0007669"/>
    <property type="project" value="UniProtKB-KW"/>
</dbReference>
<keyword evidence="7" id="KW-0687">Ribonucleoprotein</keyword>
<comment type="subcellular location">
    <subcellularLocation>
        <location evidence="6">Cytoplasm</location>
    </subcellularLocation>
</comment>
<proteinExistence type="inferred from homology"/>
<gene>
    <name evidence="6 7" type="primary">prmA</name>
    <name evidence="7" type="ORF">ACFQ5J_10190</name>
</gene>
<feature type="binding site" evidence="6">
    <location>
        <position position="163"/>
    </location>
    <ligand>
        <name>S-adenosyl-L-methionine</name>
        <dbReference type="ChEBI" id="CHEBI:59789"/>
    </ligand>
</feature>
<comment type="catalytic activity">
    <reaction evidence="6">
        <text>L-lysyl-[protein] + 3 S-adenosyl-L-methionine = N(6),N(6),N(6)-trimethyl-L-lysyl-[protein] + 3 S-adenosyl-L-homocysteine + 3 H(+)</text>
        <dbReference type="Rhea" id="RHEA:54192"/>
        <dbReference type="Rhea" id="RHEA-COMP:9752"/>
        <dbReference type="Rhea" id="RHEA-COMP:13826"/>
        <dbReference type="ChEBI" id="CHEBI:15378"/>
        <dbReference type="ChEBI" id="CHEBI:29969"/>
        <dbReference type="ChEBI" id="CHEBI:57856"/>
        <dbReference type="ChEBI" id="CHEBI:59789"/>
        <dbReference type="ChEBI" id="CHEBI:61961"/>
    </reaction>
</comment>
<dbReference type="InterPro" id="IPR029063">
    <property type="entry name" value="SAM-dependent_MTases_sf"/>
</dbReference>
<sequence length="314" mass="33210">MDDWIALTIDTSTEAVEAVANFLLEAGAEGVQIDDSADYAHEVITATGEWLDPNTIPHRQAGAAVSGYFAPQTHLEELRQNLAAKVAQLASFGLDPGAGTITVADIATKNWANEWKKYYHPLRLTRFLTVVPDWSDYQPAQSGELIIRLDPEMAFGTGSHPTTALMVQLLETYIRGGEQMIDVGTGSGILAIAARMLGAAQVLATDVDDIAVANAEANLALNPVDHITVVANDLLNGIDTQADIVCANILAEVLLPLIPQVPSVLAPGGVCLLAGIYEDKADAIKAALAAVNLTVVEERRSGDWVALAAKVVAP</sequence>
<accession>A0ABW4E8R1</accession>
<comment type="similarity">
    <text evidence="1 6">Belongs to the methyltransferase superfamily. PrmA family.</text>
</comment>
<dbReference type="CDD" id="cd02440">
    <property type="entry name" value="AdoMet_MTases"/>
    <property type="match status" value="1"/>
</dbReference>
<dbReference type="Proteomes" id="UP001597252">
    <property type="component" value="Unassembled WGS sequence"/>
</dbReference>
<evidence type="ECO:0000256" key="3">
    <source>
        <dbReference type="ARBA" id="ARBA00022603"/>
    </source>
</evidence>
<feature type="binding site" evidence="6">
    <location>
        <position position="206"/>
    </location>
    <ligand>
        <name>S-adenosyl-L-methionine</name>
        <dbReference type="ChEBI" id="CHEBI:59789"/>
    </ligand>
</feature>
<name>A0ABW4E8R1_9LACO</name>
<evidence type="ECO:0000313" key="8">
    <source>
        <dbReference type="Proteomes" id="UP001597252"/>
    </source>
</evidence>
<dbReference type="NCBIfam" id="TIGR00406">
    <property type="entry name" value="prmA"/>
    <property type="match status" value="1"/>
</dbReference>
<dbReference type="PANTHER" id="PTHR43648">
    <property type="entry name" value="ELECTRON TRANSFER FLAVOPROTEIN BETA SUBUNIT LYSINE METHYLTRANSFERASE"/>
    <property type="match status" value="1"/>
</dbReference>
<organism evidence="7 8">
    <name type="scientific">Lacticaseibacillus baoqingensis</name>
    <dbReference type="NCBI Taxonomy" id="2486013"/>
    <lineage>
        <taxon>Bacteria</taxon>
        <taxon>Bacillati</taxon>
        <taxon>Bacillota</taxon>
        <taxon>Bacilli</taxon>
        <taxon>Lactobacillales</taxon>
        <taxon>Lactobacillaceae</taxon>
        <taxon>Lacticaseibacillus</taxon>
    </lineage>
</organism>
<dbReference type="EMBL" id="JBHTON010000035">
    <property type="protein sequence ID" value="MFD1485598.1"/>
    <property type="molecule type" value="Genomic_DNA"/>
</dbReference>
<evidence type="ECO:0000256" key="5">
    <source>
        <dbReference type="ARBA" id="ARBA00022691"/>
    </source>
</evidence>
<comment type="function">
    <text evidence="6">Methylates ribosomal protein L11.</text>
</comment>
<dbReference type="GO" id="GO:0008168">
    <property type="term" value="F:methyltransferase activity"/>
    <property type="evidence" value="ECO:0007669"/>
    <property type="project" value="UniProtKB-KW"/>
</dbReference>
<dbReference type="InterPro" id="IPR004498">
    <property type="entry name" value="Ribosomal_PrmA_MeTrfase"/>
</dbReference>
<keyword evidence="2 6" id="KW-0963">Cytoplasm</keyword>
<keyword evidence="8" id="KW-1185">Reference proteome</keyword>
<dbReference type="PIRSF" id="PIRSF000401">
    <property type="entry name" value="RPL11_MTase"/>
    <property type="match status" value="1"/>
</dbReference>
<reference evidence="8" key="1">
    <citation type="journal article" date="2019" name="Int. J. Syst. Evol. Microbiol.">
        <title>The Global Catalogue of Microorganisms (GCM) 10K type strain sequencing project: providing services to taxonomists for standard genome sequencing and annotation.</title>
        <authorList>
            <consortium name="The Broad Institute Genomics Platform"/>
            <consortium name="The Broad Institute Genome Sequencing Center for Infectious Disease"/>
            <person name="Wu L."/>
            <person name="Ma J."/>
        </authorList>
    </citation>
    <scope>NUCLEOTIDE SEQUENCE [LARGE SCALE GENOMIC DNA]</scope>
    <source>
        <strain evidence="8">CCM 8903</strain>
    </source>
</reference>
<evidence type="ECO:0000256" key="6">
    <source>
        <dbReference type="HAMAP-Rule" id="MF_00735"/>
    </source>
</evidence>
<keyword evidence="3 6" id="KW-0489">Methyltransferase</keyword>
<keyword evidence="4 6" id="KW-0808">Transferase</keyword>
<dbReference type="HAMAP" id="MF_00735">
    <property type="entry name" value="Methyltr_PrmA"/>
    <property type="match status" value="1"/>
</dbReference>